<sequence length="623" mass="73061">MTELLVRLDSATTGRDVDEVVIEYWVSGLNNKSSKNYIMKHFKESKETMKLKNFARFLAINDTHFESQREELITWLDKRFRFQIHTDALDFRNISFFCELVKFKLVPIYVLFHKIRSLVLNVSQPNNIDILSLMFEECGKLLQFDPEYAEPTKEMIALLREKRNDNNISREDRHSINIFLTALNPPSIKKLNSNIRELTMEEKFMDHLISTELNNETWKDIALLFKEMDWTNQVLVDRIKKIFVEPDQIRYDNVHNLALMFHHLFSSKFRRIRIEVVDELFERITVGLEDNEYKYNRIRLTQIKYLAELINMKIVRSDVVINLLYKIVCFGHENNSPSINEEHCQLDPSNDFFRVQLICDFLMTLNLSLVSKKVLSQLQVFYKFFDYYVFTKEQPLPFETNYKIHNLYLTIDENHERPANYKDAVAKLQEALREQGFAAAAKKEGGDEDEDEDEEDDDDEIEVDDDLLQKEIDEETGESSEHETDDEDLDDTSDDDDDSDDDSDDSDDSDSDDDSDDSDDDFEDAENGDDEEDEDAAEKETNDLFEKEVTERFNRAMEAEFAKLTTASIQYNMNNAATKQTRLENPTHILSRLQDGDTDLQQQQQQLEAGNDSETVEKPQQEN</sequence>
<dbReference type="EMBL" id="BSXS01006163">
    <property type="protein sequence ID" value="GME85154.1"/>
    <property type="molecule type" value="Genomic_DNA"/>
</dbReference>
<accession>A0ACB5TBI5</accession>
<evidence type="ECO:0000313" key="2">
    <source>
        <dbReference type="Proteomes" id="UP001165064"/>
    </source>
</evidence>
<comment type="caution">
    <text evidence="1">The sequence shown here is derived from an EMBL/GenBank/DDBJ whole genome shotgun (WGS) entry which is preliminary data.</text>
</comment>
<protein>
    <submittedName>
        <fullName evidence="1">Unnamed protein product</fullName>
    </submittedName>
</protein>
<proteinExistence type="predicted"/>
<dbReference type="Proteomes" id="UP001165064">
    <property type="component" value="Unassembled WGS sequence"/>
</dbReference>
<name>A0ACB5TBI5_AMBMO</name>
<organism evidence="1 2">
    <name type="scientific">Ambrosiozyma monospora</name>
    <name type="common">Yeast</name>
    <name type="synonym">Endomycopsis monosporus</name>
    <dbReference type="NCBI Taxonomy" id="43982"/>
    <lineage>
        <taxon>Eukaryota</taxon>
        <taxon>Fungi</taxon>
        <taxon>Dikarya</taxon>
        <taxon>Ascomycota</taxon>
        <taxon>Saccharomycotina</taxon>
        <taxon>Pichiomycetes</taxon>
        <taxon>Pichiales</taxon>
        <taxon>Pichiaceae</taxon>
        <taxon>Ambrosiozyma</taxon>
    </lineage>
</organism>
<gene>
    <name evidence="1" type="ORF">Amon02_000741800</name>
</gene>
<evidence type="ECO:0000313" key="1">
    <source>
        <dbReference type="EMBL" id="GME85154.1"/>
    </source>
</evidence>
<keyword evidence="2" id="KW-1185">Reference proteome</keyword>
<reference evidence="1" key="1">
    <citation type="submission" date="2023-04" db="EMBL/GenBank/DDBJ databases">
        <title>Ambrosiozyma monospora NBRC 10751.</title>
        <authorList>
            <person name="Ichikawa N."/>
            <person name="Sato H."/>
            <person name="Tonouchi N."/>
        </authorList>
    </citation>
    <scope>NUCLEOTIDE SEQUENCE</scope>
    <source>
        <strain evidence="1">NBRC 10751</strain>
    </source>
</reference>